<feature type="compositionally biased region" description="Basic and acidic residues" evidence="1">
    <location>
        <begin position="270"/>
        <end position="284"/>
    </location>
</feature>
<keyword evidence="4" id="KW-1185">Reference proteome</keyword>
<evidence type="ECO:0000259" key="2">
    <source>
        <dbReference type="Pfam" id="PF03432"/>
    </source>
</evidence>
<dbReference type="Proteomes" id="UP000268007">
    <property type="component" value="Unassembled WGS sequence"/>
</dbReference>
<feature type="compositionally biased region" description="Polar residues" evidence="1">
    <location>
        <begin position="289"/>
        <end position="298"/>
    </location>
</feature>
<accession>A0A495J691</accession>
<dbReference type="OrthoDB" id="1525197at2"/>
<dbReference type="AlphaFoldDB" id="A0A495J691"/>
<sequence>MIGKVGTGKSFRGVLHYLFEGRRQESKELQMQELEKKLVEVIAYNQCFGTRLELVREMIEVSKLNPEQSKPVFHFSLSFAHSDAGKLGLQNKIDIVEKLAEKFDFKDHQYVVVAHRDTDHEHLHIVANRIGFDGKTASDSNSYKHAAEFARKMELEYKLERVLSPNKFLKPEQRVAQSQRIDNRKEALKKHLQAAIKQSKDVQQVKKYMEQRGYAVELGRGIAFTDAQYVRFKGSQVGYALMDIEKKLKQEHLLQQQQEQNRQAQLLRQQQEELKKQQQQEKEQQQQQVHQHTPSIGR</sequence>
<dbReference type="Pfam" id="PF03432">
    <property type="entry name" value="Relaxase"/>
    <property type="match status" value="1"/>
</dbReference>
<feature type="compositionally biased region" description="Low complexity" evidence="1">
    <location>
        <begin position="259"/>
        <end position="269"/>
    </location>
</feature>
<dbReference type="RefSeq" id="WP_121200189.1">
    <property type="nucleotide sequence ID" value="NZ_RBKU01000001.1"/>
</dbReference>
<dbReference type="EMBL" id="RBKU01000001">
    <property type="protein sequence ID" value="RKR84516.1"/>
    <property type="molecule type" value="Genomic_DNA"/>
</dbReference>
<evidence type="ECO:0000313" key="4">
    <source>
        <dbReference type="Proteomes" id="UP000268007"/>
    </source>
</evidence>
<evidence type="ECO:0000313" key="3">
    <source>
        <dbReference type="EMBL" id="RKR84516.1"/>
    </source>
</evidence>
<protein>
    <submittedName>
        <fullName evidence="3">Relaxase/mobilization nuclease-like protein</fullName>
    </submittedName>
</protein>
<dbReference type="InterPro" id="IPR005094">
    <property type="entry name" value="Endonuclease_MobA/VirD2"/>
</dbReference>
<proteinExistence type="predicted"/>
<comment type="caution">
    <text evidence="3">The sequence shown here is derived from an EMBL/GenBank/DDBJ whole genome shotgun (WGS) entry which is preliminary data.</text>
</comment>
<name>A0A495J691_9SPHI</name>
<organism evidence="3 4">
    <name type="scientific">Mucilaginibacter gracilis</name>
    <dbReference type="NCBI Taxonomy" id="423350"/>
    <lineage>
        <taxon>Bacteria</taxon>
        <taxon>Pseudomonadati</taxon>
        <taxon>Bacteroidota</taxon>
        <taxon>Sphingobacteriia</taxon>
        <taxon>Sphingobacteriales</taxon>
        <taxon>Sphingobacteriaceae</taxon>
        <taxon>Mucilaginibacter</taxon>
    </lineage>
</organism>
<evidence type="ECO:0000256" key="1">
    <source>
        <dbReference type="SAM" id="MobiDB-lite"/>
    </source>
</evidence>
<reference evidence="3 4" key="1">
    <citation type="submission" date="2018-10" db="EMBL/GenBank/DDBJ databases">
        <title>Genomic Encyclopedia of Archaeal and Bacterial Type Strains, Phase II (KMG-II): from individual species to whole genera.</title>
        <authorList>
            <person name="Goeker M."/>
        </authorList>
    </citation>
    <scope>NUCLEOTIDE SEQUENCE [LARGE SCALE GENOMIC DNA]</scope>
    <source>
        <strain evidence="3 4">DSM 18602</strain>
    </source>
</reference>
<feature type="region of interest" description="Disordered" evidence="1">
    <location>
        <begin position="259"/>
        <end position="298"/>
    </location>
</feature>
<gene>
    <name evidence="3" type="ORF">BDD43_4756</name>
</gene>
<feature type="domain" description="MobA/VirD2-like nuclease" evidence="2">
    <location>
        <begin position="35"/>
        <end position="159"/>
    </location>
</feature>